<name>A0A1H6V962_9BACT</name>
<evidence type="ECO:0000313" key="1">
    <source>
        <dbReference type="EMBL" id="SEI99454.1"/>
    </source>
</evidence>
<proteinExistence type="predicted"/>
<keyword evidence="2" id="KW-1185">Reference proteome</keyword>
<dbReference type="GO" id="GO:0016740">
    <property type="term" value="F:transferase activity"/>
    <property type="evidence" value="ECO:0007669"/>
    <property type="project" value="UniProtKB-KW"/>
</dbReference>
<dbReference type="PANTHER" id="PTHR12526">
    <property type="entry name" value="GLYCOSYLTRANSFERASE"/>
    <property type="match status" value="1"/>
</dbReference>
<dbReference type="Gene3D" id="3.40.50.11010">
    <property type="match status" value="1"/>
</dbReference>
<accession>A0A1H6V962</accession>
<dbReference type="Gene3D" id="3.40.50.2000">
    <property type="entry name" value="Glycogen Phosphorylase B"/>
    <property type="match status" value="1"/>
</dbReference>
<gene>
    <name evidence="1" type="ORF">SAMN04487995_2930</name>
</gene>
<keyword evidence="1" id="KW-0808">Transferase</keyword>
<evidence type="ECO:0000313" key="2">
    <source>
        <dbReference type="Proteomes" id="UP000199532"/>
    </source>
</evidence>
<organism evidence="1 2">
    <name type="scientific">Dyadobacter koreensis</name>
    <dbReference type="NCBI Taxonomy" id="408657"/>
    <lineage>
        <taxon>Bacteria</taxon>
        <taxon>Pseudomonadati</taxon>
        <taxon>Bacteroidota</taxon>
        <taxon>Cytophagia</taxon>
        <taxon>Cytophagales</taxon>
        <taxon>Spirosomataceae</taxon>
        <taxon>Dyadobacter</taxon>
    </lineage>
</organism>
<dbReference type="AlphaFoldDB" id="A0A1H6V962"/>
<dbReference type="Pfam" id="PF13692">
    <property type="entry name" value="Glyco_trans_1_4"/>
    <property type="match status" value="1"/>
</dbReference>
<protein>
    <submittedName>
        <fullName evidence="1">Glycosyltransferase involved in cell wall bisynthesis</fullName>
    </submittedName>
</protein>
<dbReference type="STRING" id="408657.SAMN04487995_2930"/>
<dbReference type="EMBL" id="FNXY01000004">
    <property type="protein sequence ID" value="SEI99454.1"/>
    <property type="molecule type" value="Genomic_DNA"/>
</dbReference>
<dbReference type="OrthoDB" id="9816564at2"/>
<dbReference type="SUPFAM" id="SSF53756">
    <property type="entry name" value="UDP-Glycosyltransferase/glycogen phosphorylase"/>
    <property type="match status" value="1"/>
</dbReference>
<reference evidence="1 2" key="1">
    <citation type="submission" date="2016-10" db="EMBL/GenBank/DDBJ databases">
        <authorList>
            <person name="de Groot N.N."/>
        </authorList>
    </citation>
    <scope>NUCLEOTIDE SEQUENCE [LARGE SCALE GENOMIC DNA]</scope>
    <source>
        <strain evidence="1 2">DSM 19938</strain>
    </source>
</reference>
<sequence length="401" mass="45754">MKLNGYTIIIFGLPRFDQEIESTNFTTAKLLARNNKVFYVENPFTIKDYFKYRKHKQNEVRKGFYSPFNANIKDTGIPNLKIVIPPVLLSINFLPEGKLFRKLLLLNESLIRKKIKSVIRDNNIKDFIFINSFNFHYPNVVRGLKPIVKIYHCLDPLILPFDSRHGVVSEKILVKESDVVLCSAKQLYSEKVTQNPNTYFVPNAADLSHSRKALDPELPVFPSLTGISGPVIGYFGAIERRIDYDILQKVIVMNVDKTFVFVGPVSREFIPDVFFNLPNVKFTGSVPYEAMPSVIKRFDVALIPFKKDEVSATIFPLKLFEYLGAGKPVVATDFNLDLRDFTGESVLFCENAESFSTALNEALNNDDSGKKLERLAIAEQNTWEKRVDEMAEIIFNTITIK</sequence>
<dbReference type="Proteomes" id="UP000199532">
    <property type="component" value="Unassembled WGS sequence"/>
</dbReference>
<dbReference type="RefSeq" id="WP_090335986.1">
    <property type="nucleotide sequence ID" value="NZ_FNXY01000004.1"/>
</dbReference>